<reference evidence="1" key="1">
    <citation type="submission" date="2022-09" db="EMBL/GenBank/DDBJ databases">
        <title>Intensive care unit water sources are persistently colonized with multi-drug resistant bacteria and are the site of extensive horizontal gene transfer of antibiotic resistance genes.</title>
        <authorList>
            <person name="Diorio-Toth L."/>
        </authorList>
    </citation>
    <scope>NUCLEOTIDE SEQUENCE</scope>
    <source>
        <strain evidence="1">GD03990</strain>
    </source>
</reference>
<gene>
    <name evidence="1" type="ORF">N5C05_07845</name>
</gene>
<proteinExistence type="predicted"/>
<dbReference type="RefSeq" id="WP_280053536.1">
    <property type="nucleotide sequence ID" value="NZ_JAOBYN010000005.1"/>
</dbReference>
<evidence type="ECO:0000313" key="1">
    <source>
        <dbReference type="EMBL" id="MDH1054669.1"/>
    </source>
</evidence>
<dbReference type="Proteomes" id="UP001158730">
    <property type="component" value="Unassembled WGS sequence"/>
</dbReference>
<sequence>MSEAMISESIVEAEWILQGYWTRMRYPYQTDKSGWSDIDVLAYNPESKHLVISESKVRGPKKDIFAYTEHTKSTYGTILEYDNNNYFSFLESLPKICSDKVIFSDFTKMVKKLTIQLVSNYVIDDSLKKEAEKTVLNRVHELIPESKAKIDVRL</sequence>
<evidence type="ECO:0000313" key="2">
    <source>
        <dbReference type="Proteomes" id="UP001158730"/>
    </source>
</evidence>
<name>A0AA42MZM4_AQUAC</name>
<dbReference type="AlphaFoldDB" id="A0AA42MZM4"/>
<dbReference type="EMBL" id="JAOBYN010000005">
    <property type="protein sequence ID" value="MDH1054669.1"/>
    <property type="molecule type" value="Genomic_DNA"/>
</dbReference>
<protein>
    <submittedName>
        <fullName evidence="1">Uncharacterized protein</fullName>
    </submittedName>
</protein>
<comment type="caution">
    <text evidence="1">The sequence shown here is derived from an EMBL/GenBank/DDBJ whole genome shotgun (WGS) entry which is preliminary data.</text>
</comment>
<feature type="non-terminal residue" evidence="1">
    <location>
        <position position="154"/>
    </location>
</feature>
<organism evidence="1 2">
    <name type="scientific">Aquipseudomonas alcaligenes</name>
    <name type="common">Pseudomonas alcaligenes</name>
    <dbReference type="NCBI Taxonomy" id="43263"/>
    <lineage>
        <taxon>Bacteria</taxon>
        <taxon>Pseudomonadati</taxon>
        <taxon>Pseudomonadota</taxon>
        <taxon>Gammaproteobacteria</taxon>
        <taxon>Pseudomonadales</taxon>
        <taxon>Pseudomonadaceae</taxon>
        <taxon>Aquipseudomonas</taxon>
    </lineage>
</organism>
<accession>A0AA42MZM4</accession>